<sequence length="95" mass="10586">MLHTIVIRKIQQLGKNQNPSLHQAAYDENASGENPNESYSHSCVWKLMLISTFGFTAEMTVLEVVAFILYSLQTSGLVSFRVDSVAPLIMCSRAH</sequence>
<dbReference type="Proteomes" id="UP000316759">
    <property type="component" value="Unassembled WGS sequence"/>
</dbReference>
<organism evidence="1 2">
    <name type="scientific">Fasciola gigantica</name>
    <name type="common">Giant liver fluke</name>
    <dbReference type="NCBI Taxonomy" id="46835"/>
    <lineage>
        <taxon>Eukaryota</taxon>
        <taxon>Metazoa</taxon>
        <taxon>Spiralia</taxon>
        <taxon>Lophotrochozoa</taxon>
        <taxon>Platyhelminthes</taxon>
        <taxon>Trematoda</taxon>
        <taxon>Digenea</taxon>
        <taxon>Plagiorchiida</taxon>
        <taxon>Echinostomata</taxon>
        <taxon>Echinostomatoidea</taxon>
        <taxon>Fasciolidae</taxon>
        <taxon>Fasciola</taxon>
    </lineage>
</organism>
<protein>
    <submittedName>
        <fullName evidence="1">Uncharacterized protein</fullName>
    </submittedName>
</protein>
<proteinExistence type="predicted"/>
<accession>A0A504YH21</accession>
<evidence type="ECO:0000313" key="1">
    <source>
        <dbReference type="EMBL" id="TPP57688.1"/>
    </source>
</evidence>
<evidence type="ECO:0000313" key="2">
    <source>
        <dbReference type="Proteomes" id="UP000316759"/>
    </source>
</evidence>
<dbReference type="EMBL" id="SUNJ01012899">
    <property type="protein sequence ID" value="TPP57688.1"/>
    <property type="molecule type" value="Genomic_DNA"/>
</dbReference>
<comment type="caution">
    <text evidence="1">The sequence shown here is derived from an EMBL/GenBank/DDBJ whole genome shotgun (WGS) entry which is preliminary data.</text>
</comment>
<reference evidence="1 2" key="1">
    <citation type="submission" date="2019-04" db="EMBL/GenBank/DDBJ databases">
        <title>Annotation for the trematode Fasciola gigantica.</title>
        <authorList>
            <person name="Choi Y.-J."/>
        </authorList>
    </citation>
    <scope>NUCLEOTIDE SEQUENCE [LARGE SCALE GENOMIC DNA]</scope>
    <source>
        <strain evidence="1">Uganda_cow_1</strain>
    </source>
</reference>
<dbReference type="OrthoDB" id="6251375at2759"/>
<keyword evidence="2" id="KW-1185">Reference proteome</keyword>
<name>A0A504YH21_FASGI</name>
<gene>
    <name evidence="1" type="ORF">FGIG_00990</name>
</gene>
<dbReference type="AlphaFoldDB" id="A0A504YH21"/>